<dbReference type="PROSITE" id="PS50109">
    <property type="entry name" value="HIS_KIN"/>
    <property type="match status" value="1"/>
</dbReference>
<dbReference type="PANTHER" id="PTHR43304">
    <property type="entry name" value="PHYTOCHROME-LIKE PROTEIN CPH1"/>
    <property type="match status" value="1"/>
</dbReference>
<sequence>MTPRLHLSDAGWPRGIEPGARSILDALPSIVFVTDAAGATVYVNAEYERYTGRSAEALLGHGWASLVHPEDRAPTEAAWAGALRAGTPVEVEYRLRGADGTHRWFKGRVAPQRDAAGGPVLRWVGTCTDIHELKTAEAQSREAEAWLRLAQEASGAGTFAWTPATDEMRWSAECKAIFGLPPDAAMTDGLFMSRVHPDDREAVRAAVARAFDPAGDGRYALDYRALRPDGTVRWVDARGRVLPGPDGGPRFIGTVLDVTEARRTAEALALALEGKEALLYEVNHRVKNNLQMVTGLLAMQAARSHNAETRRHLREAQSRIGVMSAIHQSLYSLDTHGEVDMVPFLRRLAGDTVAAQGEGRIALTVAGEGEAVMPLRRALPLALIVSELLTNALKYAFAAGAAGTIRLRVEPRGGTLRVEVADDGAGLPEGFEPRRSTGLGMRIIAALAAQVGGEVAVLPATRGAAFAVEVPLGAGD</sequence>
<dbReference type="Gene3D" id="3.30.450.20">
    <property type="entry name" value="PAS domain"/>
    <property type="match status" value="2"/>
</dbReference>
<dbReference type="SMART" id="SM00387">
    <property type="entry name" value="HATPase_c"/>
    <property type="match status" value="1"/>
</dbReference>
<organism evidence="9 10">
    <name type="scientific">Rubellimicrobium aerolatum</name>
    <dbReference type="NCBI Taxonomy" id="490979"/>
    <lineage>
        <taxon>Bacteria</taxon>
        <taxon>Pseudomonadati</taxon>
        <taxon>Pseudomonadota</taxon>
        <taxon>Alphaproteobacteria</taxon>
        <taxon>Rhodobacterales</taxon>
        <taxon>Roseobacteraceae</taxon>
        <taxon>Rubellimicrobium</taxon>
    </lineage>
</organism>
<keyword evidence="5 9" id="KW-0418">Kinase</keyword>
<feature type="domain" description="PAC" evidence="8">
    <location>
        <begin position="89"/>
        <end position="142"/>
    </location>
</feature>
<dbReference type="Gene3D" id="2.10.70.100">
    <property type="match status" value="1"/>
</dbReference>
<protein>
    <recommendedName>
        <fullName evidence="2">histidine kinase</fullName>
        <ecNumber evidence="2">2.7.13.3</ecNumber>
    </recommendedName>
</protein>
<dbReference type="PROSITE" id="PS50113">
    <property type="entry name" value="PAC"/>
    <property type="match status" value="2"/>
</dbReference>
<evidence type="ECO:0000256" key="5">
    <source>
        <dbReference type="ARBA" id="ARBA00022777"/>
    </source>
</evidence>
<evidence type="ECO:0000259" key="6">
    <source>
        <dbReference type="PROSITE" id="PS50109"/>
    </source>
</evidence>
<dbReference type="PANTHER" id="PTHR43304:SF1">
    <property type="entry name" value="PAC DOMAIN-CONTAINING PROTEIN"/>
    <property type="match status" value="1"/>
</dbReference>
<dbReference type="InterPro" id="IPR013655">
    <property type="entry name" value="PAS_fold_3"/>
</dbReference>
<dbReference type="NCBIfam" id="TIGR00229">
    <property type="entry name" value="sensory_box"/>
    <property type="match status" value="2"/>
</dbReference>
<dbReference type="InterPro" id="IPR000700">
    <property type="entry name" value="PAS-assoc_C"/>
</dbReference>
<feature type="domain" description="PAC" evidence="8">
    <location>
        <begin position="219"/>
        <end position="270"/>
    </location>
</feature>
<dbReference type="Pfam" id="PF02518">
    <property type="entry name" value="HATPase_c"/>
    <property type="match status" value="1"/>
</dbReference>
<dbReference type="PRINTS" id="PR00344">
    <property type="entry name" value="BCTRLSENSOR"/>
</dbReference>
<proteinExistence type="predicted"/>
<dbReference type="EC" id="2.7.13.3" evidence="2"/>
<dbReference type="Proteomes" id="UP001596056">
    <property type="component" value="Unassembled WGS sequence"/>
</dbReference>
<name>A0ABW0SHJ5_9RHOB</name>
<evidence type="ECO:0000256" key="1">
    <source>
        <dbReference type="ARBA" id="ARBA00000085"/>
    </source>
</evidence>
<dbReference type="Pfam" id="PF08447">
    <property type="entry name" value="PAS_3"/>
    <property type="match status" value="2"/>
</dbReference>
<dbReference type="InterPro" id="IPR036890">
    <property type="entry name" value="HATPase_C_sf"/>
</dbReference>
<dbReference type="SMART" id="SM00086">
    <property type="entry name" value="PAC"/>
    <property type="match status" value="2"/>
</dbReference>
<dbReference type="InterPro" id="IPR035965">
    <property type="entry name" value="PAS-like_dom_sf"/>
</dbReference>
<evidence type="ECO:0000256" key="2">
    <source>
        <dbReference type="ARBA" id="ARBA00012438"/>
    </source>
</evidence>
<dbReference type="GO" id="GO:0004673">
    <property type="term" value="F:protein histidine kinase activity"/>
    <property type="evidence" value="ECO:0007669"/>
    <property type="project" value="UniProtKB-EC"/>
</dbReference>
<dbReference type="SUPFAM" id="SSF55874">
    <property type="entry name" value="ATPase domain of HSP90 chaperone/DNA topoisomerase II/histidine kinase"/>
    <property type="match status" value="1"/>
</dbReference>
<dbReference type="RefSeq" id="WP_209843086.1">
    <property type="nucleotide sequence ID" value="NZ_JAGGJP010000023.1"/>
</dbReference>
<evidence type="ECO:0000313" key="10">
    <source>
        <dbReference type="Proteomes" id="UP001596056"/>
    </source>
</evidence>
<dbReference type="InterPro" id="IPR004358">
    <property type="entry name" value="Sig_transdc_His_kin-like_C"/>
</dbReference>
<dbReference type="SUPFAM" id="SSF55785">
    <property type="entry name" value="PYP-like sensor domain (PAS domain)"/>
    <property type="match status" value="2"/>
</dbReference>
<dbReference type="InterPro" id="IPR001610">
    <property type="entry name" value="PAC"/>
</dbReference>
<dbReference type="SMART" id="SM00091">
    <property type="entry name" value="PAS"/>
    <property type="match status" value="2"/>
</dbReference>
<dbReference type="InterPro" id="IPR052162">
    <property type="entry name" value="Sensor_kinase/Photoreceptor"/>
</dbReference>
<dbReference type="Pfam" id="PF07568">
    <property type="entry name" value="HisKA_2"/>
    <property type="match status" value="1"/>
</dbReference>
<keyword evidence="10" id="KW-1185">Reference proteome</keyword>
<dbReference type="InterPro" id="IPR005467">
    <property type="entry name" value="His_kinase_dom"/>
</dbReference>
<keyword evidence="4 9" id="KW-0808">Transferase</keyword>
<dbReference type="EMBL" id="JBHSNA010000027">
    <property type="protein sequence ID" value="MFC5568136.1"/>
    <property type="molecule type" value="Genomic_DNA"/>
</dbReference>
<evidence type="ECO:0000313" key="9">
    <source>
        <dbReference type="EMBL" id="MFC5568136.1"/>
    </source>
</evidence>
<keyword evidence="3" id="KW-0597">Phosphoprotein</keyword>
<accession>A0ABW0SHJ5</accession>
<dbReference type="InterPro" id="IPR003594">
    <property type="entry name" value="HATPase_dom"/>
</dbReference>
<comment type="caution">
    <text evidence="9">The sequence shown here is derived from an EMBL/GenBank/DDBJ whole genome shotgun (WGS) entry which is preliminary data.</text>
</comment>
<feature type="domain" description="PAS" evidence="7">
    <location>
        <begin position="143"/>
        <end position="214"/>
    </location>
</feature>
<reference evidence="10" key="1">
    <citation type="journal article" date="2019" name="Int. J. Syst. Evol. Microbiol.">
        <title>The Global Catalogue of Microorganisms (GCM) 10K type strain sequencing project: providing services to taxonomists for standard genome sequencing and annotation.</title>
        <authorList>
            <consortium name="The Broad Institute Genomics Platform"/>
            <consortium name="The Broad Institute Genome Sequencing Center for Infectious Disease"/>
            <person name="Wu L."/>
            <person name="Ma J."/>
        </authorList>
    </citation>
    <scope>NUCLEOTIDE SEQUENCE [LARGE SCALE GENOMIC DNA]</scope>
    <source>
        <strain evidence="10">KACC 11588</strain>
    </source>
</reference>
<dbReference type="Gene3D" id="3.30.565.10">
    <property type="entry name" value="Histidine kinase-like ATPase, C-terminal domain"/>
    <property type="match status" value="1"/>
</dbReference>
<evidence type="ECO:0000259" key="8">
    <source>
        <dbReference type="PROSITE" id="PS50113"/>
    </source>
</evidence>
<evidence type="ECO:0000256" key="3">
    <source>
        <dbReference type="ARBA" id="ARBA00022553"/>
    </source>
</evidence>
<feature type="domain" description="PAS" evidence="7">
    <location>
        <begin position="16"/>
        <end position="86"/>
    </location>
</feature>
<feature type="domain" description="Histidine kinase" evidence="6">
    <location>
        <begin position="281"/>
        <end position="474"/>
    </location>
</feature>
<comment type="catalytic activity">
    <reaction evidence="1">
        <text>ATP + protein L-histidine = ADP + protein N-phospho-L-histidine.</text>
        <dbReference type="EC" id="2.7.13.3"/>
    </reaction>
</comment>
<dbReference type="InterPro" id="IPR000014">
    <property type="entry name" value="PAS"/>
</dbReference>
<dbReference type="InterPro" id="IPR011495">
    <property type="entry name" value="Sig_transdc_His_kin_sub2_dim/P"/>
</dbReference>
<dbReference type="PROSITE" id="PS50112">
    <property type="entry name" value="PAS"/>
    <property type="match status" value="2"/>
</dbReference>
<gene>
    <name evidence="9" type="ORF">ACFPOC_17135</name>
</gene>
<dbReference type="CDD" id="cd00130">
    <property type="entry name" value="PAS"/>
    <property type="match status" value="2"/>
</dbReference>
<evidence type="ECO:0000256" key="4">
    <source>
        <dbReference type="ARBA" id="ARBA00022679"/>
    </source>
</evidence>
<evidence type="ECO:0000259" key="7">
    <source>
        <dbReference type="PROSITE" id="PS50112"/>
    </source>
</evidence>